<keyword evidence="2" id="KW-1185">Reference proteome</keyword>
<dbReference type="RefSeq" id="WP_354494141.1">
    <property type="nucleotide sequence ID" value="NZ_JBEPMC010000012.1"/>
</dbReference>
<gene>
    <name evidence="1" type="ORF">ABID19_005692</name>
</gene>
<comment type="caution">
    <text evidence="1">The sequence shown here is derived from an EMBL/GenBank/DDBJ whole genome shotgun (WGS) entry which is preliminary data.</text>
</comment>
<reference evidence="1 2" key="1">
    <citation type="submission" date="2024-06" db="EMBL/GenBank/DDBJ databases">
        <title>Genomic Encyclopedia of Type Strains, Phase IV (KMG-IV): sequencing the most valuable type-strain genomes for metagenomic binning, comparative biology and taxonomic classification.</title>
        <authorList>
            <person name="Goeker M."/>
        </authorList>
    </citation>
    <scope>NUCLEOTIDE SEQUENCE [LARGE SCALE GENOMIC DNA]</scope>
    <source>
        <strain evidence="1 2">DSM 100022</strain>
    </source>
</reference>
<dbReference type="PROSITE" id="PS51257">
    <property type="entry name" value="PROKAR_LIPOPROTEIN"/>
    <property type="match status" value="1"/>
</dbReference>
<proteinExistence type="predicted"/>
<name>A0ABV2GWE5_9HYPH</name>
<evidence type="ECO:0000313" key="1">
    <source>
        <dbReference type="EMBL" id="MET3582630.1"/>
    </source>
</evidence>
<dbReference type="Proteomes" id="UP001549204">
    <property type="component" value="Unassembled WGS sequence"/>
</dbReference>
<dbReference type="EMBL" id="JBEPMC010000012">
    <property type="protein sequence ID" value="MET3582630.1"/>
    <property type="molecule type" value="Genomic_DNA"/>
</dbReference>
<accession>A0ABV2GWE5</accession>
<sequence>MRKGLVACALALVAACTSTGEYLEHVAVRPDPLDGVANTSGFGTF</sequence>
<evidence type="ECO:0000313" key="2">
    <source>
        <dbReference type="Proteomes" id="UP001549204"/>
    </source>
</evidence>
<protein>
    <submittedName>
        <fullName evidence="1">Uncharacterized protein</fullName>
    </submittedName>
</protein>
<organism evidence="1 2">
    <name type="scientific">Mesorhizobium robiniae</name>
    <dbReference type="NCBI Taxonomy" id="559315"/>
    <lineage>
        <taxon>Bacteria</taxon>
        <taxon>Pseudomonadati</taxon>
        <taxon>Pseudomonadota</taxon>
        <taxon>Alphaproteobacteria</taxon>
        <taxon>Hyphomicrobiales</taxon>
        <taxon>Phyllobacteriaceae</taxon>
        <taxon>Mesorhizobium</taxon>
    </lineage>
</organism>